<name>A0AA39JL57_ARMTA</name>
<reference evidence="4" key="1">
    <citation type="submission" date="2023-06" db="EMBL/GenBank/DDBJ databases">
        <authorList>
            <consortium name="Lawrence Berkeley National Laboratory"/>
            <person name="Ahrendt S."/>
            <person name="Sahu N."/>
            <person name="Indic B."/>
            <person name="Wong-Bajracharya J."/>
            <person name="Merenyi Z."/>
            <person name="Ke H.-M."/>
            <person name="Monk M."/>
            <person name="Kocsube S."/>
            <person name="Drula E."/>
            <person name="Lipzen A."/>
            <person name="Balint B."/>
            <person name="Henrissat B."/>
            <person name="Andreopoulos B."/>
            <person name="Martin F.M."/>
            <person name="Harder C.B."/>
            <person name="Rigling D."/>
            <person name="Ford K.L."/>
            <person name="Foster G.D."/>
            <person name="Pangilinan J."/>
            <person name="Papanicolaou A."/>
            <person name="Barry K."/>
            <person name="LaButti K."/>
            <person name="Viragh M."/>
            <person name="Koriabine M."/>
            <person name="Yan M."/>
            <person name="Riley R."/>
            <person name="Champramary S."/>
            <person name="Plett K.L."/>
            <person name="Tsai I.J."/>
            <person name="Slot J."/>
            <person name="Sipos G."/>
            <person name="Plett J."/>
            <person name="Nagy L.G."/>
            <person name="Grigoriev I.V."/>
        </authorList>
    </citation>
    <scope>NUCLEOTIDE SEQUENCE</scope>
    <source>
        <strain evidence="4">CCBAS 213</strain>
    </source>
</reference>
<accession>A0AA39JL57</accession>
<feature type="region of interest" description="Disordered" evidence="1">
    <location>
        <begin position="257"/>
        <end position="283"/>
    </location>
</feature>
<dbReference type="RefSeq" id="XP_060324286.1">
    <property type="nucleotide sequence ID" value="XM_060474551.1"/>
</dbReference>
<evidence type="ECO:0000256" key="3">
    <source>
        <dbReference type="SAM" id="SignalP"/>
    </source>
</evidence>
<proteinExistence type="predicted"/>
<protein>
    <submittedName>
        <fullName evidence="4">Uncharacterized protein</fullName>
    </submittedName>
</protein>
<dbReference type="GeneID" id="85358099"/>
<feature type="signal peptide" evidence="3">
    <location>
        <begin position="1"/>
        <end position="28"/>
    </location>
</feature>
<dbReference type="AlphaFoldDB" id="A0AA39JL57"/>
<gene>
    <name evidence="4" type="ORF">EV420DRAFT_1578120</name>
</gene>
<feature type="transmembrane region" description="Helical" evidence="2">
    <location>
        <begin position="131"/>
        <end position="152"/>
    </location>
</feature>
<keyword evidence="3" id="KW-0732">Signal</keyword>
<keyword evidence="2" id="KW-1133">Transmembrane helix</keyword>
<keyword evidence="2" id="KW-0472">Membrane</keyword>
<feature type="region of interest" description="Disordered" evidence="1">
    <location>
        <begin position="303"/>
        <end position="329"/>
    </location>
</feature>
<evidence type="ECO:0000256" key="1">
    <source>
        <dbReference type="SAM" id="MobiDB-lite"/>
    </source>
</evidence>
<evidence type="ECO:0000313" key="5">
    <source>
        <dbReference type="Proteomes" id="UP001175211"/>
    </source>
</evidence>
<evidence type="ECO:0000256" key="2">
    <source>
        <dbReference type="SAM" id="Phobius"/>
    </source>
</evidence>
<dbReference type="CDD" id="cd12087">
    <property type="entry name" value="TM_EGFR-like"/>
    <property type="match status" value="1"/>
</dbReference>
<feature type="compositionally biased region" description="Basic and acidic residues" evidence="1">
    <location>
        <begin position="304"/>
        <end position="313"/>
    </location>
</feature>
<organism evidence="4 5">
    <name type="scientific">Armillaria tabescens</name>
    <name type="common">Ringless honey mushroom</name>
    <name type="synonym">Agaricus tabescens</name>
    <dbReference type="NCBI Taxonomy" id="1929756"/>
    <lineage>
        <taxon>Eukaryota</taxon>
        <taxon>Fungi</taxon>
        <taxon>Dikarya</taxon>
        <taxon>Basidiomycota</taxon>
        <taxon>Agaricomycotina</taxon>
        <taxon>Agaricomycetes</taxon>
        <taxon>Agaricomycetidae</taxon>
        <taxon>Agaricales</taxon>
        <taxon>Marasmiineae</taxon>
        <taxon>Physalacriaceae</taxon>
        <taxon>Desarmillaria</taxon>
    </lineage>
</organism>
<feature type="chain" id="PRO_5041311371" evidence="3">
    <location>
        <begin position="29"/>
        <end position="329"/>
    </location>
</feature>
<sequence>MADFLFHVISNLALASVAFTLQIKVGDAGHILTGQSTRVSIIREEGDPADLFLLKHRLETDSDVSHDVLKVTNFTANTMINMTFSTSDKYEIFAYGISDLDPFATSAVFEVQDDNVSYQSHLDKSQKILKIIGSVLGTVIFILLLSLGVVLYGRLRRKRRSVSSLSPMTTREGLKIWPFFQNRQHRIMRKLRGKNAPVAAPVDTAMPTSISSSVTELGVEEEEKEADLPGTEQRRWSILRGTSAPSDRAFEPPFSEIAGEQGSPQIPAEEQIPRAASTRSMNEGRAREIQRLWNRIQQLVAERASVREPHSDQDPPPEYVSEVITYVSR</sequence>
<dbReference type="Proteomes" id="UP001175211">
    <property type="component" value="Unassembled WGS sequence"/>
</dbReference>
<keyword evidence="2" id="KW-0812">Transmembrane</keyword>
<evidence type="ECO:0000313" key="4">
    <source>
        <dbReference type="EMBL" id="KAK0442468.1"/>
    </source>
</evidence>
<keyword evidence="5" id="KW-1185">Reference proteome</keyword>
<comment type="caution">
    <text evidence="4">The sequence shown here is derived from an EMBL/GenBank/DDBJ whole genome shotgun (WGS) entry which is preliminary data.</text>
</comment>
<dbReference type="EMBL" id="JAUEPS010000064">
    <property type="protein sequence ID" value="KAK0442468.1"/>
    <property type="molecule type" value="Genomic_DNA"/>
</dbReference>